<reference evidence="3" key="2">
    <citation type="submission" date="2019-11" db="EMBL/GenBank/DDBJ databases">
        <title>Improved Assembly of Tolypothrix boutellei genome.</title>
        <authorList>
            <person name="Sarangi A.N."/>
            <person name="Mukherjee M."/>
            <person name="Ghosh S."/>
            <person name="Singh D."/>
            <person name="Das A."/>
            <person name="Kant S."/>
            <person name="Prusty A."/>
            <person name="Tripathy S."/>
        </authorList>
    </citation>
    <scope>NUCLEOTIDE SEQUENCE</scope>
    <source>
        <strain evidence="3">VB521301</strain>
    </source>
</reference>
<proteinExistence type="predicted"/>
<dbReference type="Proteomes" id="UP000029738">
    <property type="component" value="Unassembled WGS sequence"/>
</dbReference>
<dbReference type="Gene3D" id="3.40.50.20">
    <property type="match status" value="1"/>
</dbReference>
<dbReference type="SUPFAM" id="SSF56059">
    <property type="entry name" value="Glutathione synthetase ATP-binding domain-like"/>
    <property type="match status" value="1"/>
</dbReference>
<evidence type="ECO:0000259" key="2">
    <source>
        <dbReference type="Pfam" id="PF02655"/>
    </source>
</evidence>
<accession>A0A0C1NCV3</accession>
<keyword evidence="1" id="KW-1133">Transmembrane helix</keyword>
<keyword evidence="1" id="KW-0812">Transmembrane</keyword>
<dbReference type="InterPro" id="IPR003806">
    <property type="entry name" value="ATP-grasp_PylC-type"/>
</dbReference>
<dbReference type="NCBIfam" id="NF005315">
    <property type="entry name" value="PRK06849.1"/>
    <property type="match status" value="1"/>
</dbReference>
<evidence type="ECO:0000313" key="4">
    <source>
        <dbReference type="EMBL" id="KIE10571.1"/>
    </source>
</evidence>
<dbReference type="EMBL" id="JHEG04000001">
    <property type="protein sequence ID" value="KAF3886560.1"/>
    <property type="molecule type" value="Genomic_DNA"/>
</dbReference>
<evidence type="ECO:0000313" key="5">
    <source>
        <dbReference type="Proteomes" id="UP000029738"/>
    </source>
</evidence>
<protein>
    <submittedName>
        <fullName evidence="3">ATP-grasp domain-containing protein</fullName>
    </submittedName>
    <submittedName>
        <fullName evidence="4">ATP-grasp enzyme</fullName>
    </submittedName>
</protein>
<feature type="transmembrane region" description="Helical" evidence="1">
    <location>
        <begin position="21"/>
        <end position="44"/>
    </location>
</feature>
<dbReference type="GO" id="GO:0046872">
    <property type="term" value="F:metal ion binding"/>
    <property type="evidence" value="ECO:0007669"/>
    <property type="project" value="InterPro"/>
</dbReference>
<organism evidence="4">
    <name type="scientific">Tolypothrix bouteillei VB521301</name>
    <dbReference type="NCBI Taxonomy" id="1479485"/>
    <lineage>
        <taxon>Bacteria</taxon>
        <taxon>Bacillati</taxon>
        <taxon>Cyanobacteriota</taxon>
        <taxon>Cyanophyceae</taxon>
        <taxon>Nostocales</taxon>
        <taxon>Tolypothrichaceae</taxon>
        <taxon>Tolypothrix</taxon>
    </lineage>
</organism>
<dbReference type="STRING" id="1479485.DA73_0218765"/>
<keyword evidence="5" id="KW-1185">Reference proteome</keyword>
<evidence type="ECO:0000313" key="3">
    <source>
        <dbReference type="EMBL" id="KAF3886560.1"/>
    </source>
</evidence>
<reference evidence="4" key="1">
    <citation type="journal article" date="2015" name="Genome Announc.">
        <title>Draft Genome Sequence of Tolypothrix boutellei Strain VB521301.</title>
        <authorList>
            <person name="Chandrababunaidu M.M."/>
            <person name="Singh D."/>
            <person name="Sen D."/>
            <person name="Bhan S."/>
            <person name="Das S."/>
            <person name="Gupta A."/>
            <person name="Adhikary S.P."/>
            <person name="Tripathy S."/>
        </authorList>
    </citation>
    <scope>NUCLEOTIDE SEQUENCE</scope>
    <source>
        <strain evidence="4">VB521301</strain>
    </source>
</reference>
<evidence type="ECO:0000256" key="1">
    <source>
        <dbReference type="SAM" id="Phobius"/>
    </source>
</evidence>
<feature type="domain" description="ATP-grasp fold PylC-type" evidence="2">
    <location>
        <begin position="174"/>
        <end position="337"/>
    </location>
</feature>
<sequence length="453" mass="52115">MTKLQPIKARIIAVFQNLGTLLLLAIAFPINCSVVLVSLLWNFFSRPSHKQVVLTENPKNILIGGGRMTKTLQLARSFHAAGHRVILVDIDKYWLSGHRFSRAVAGYYTVPAPQKDLEGYTQALRAIAKKENIDFFIPVAIFAVSYFDSKGEPVLSGCCEIFHFDADITKMLDDKFAFAEKARSLGLSVPKSFKITDPEQVLNFDFSQEKRKYILKSIPYDCLRRLNMTKLPCDTFDMTAEFVKSLPISEEKPWIMQEFIPGKEYCTHSTVRDGELRLYCCCESSAFQVNYENVDRPEIRQWVQQFVQEVGLTGEISFDIIQADDGTVYPIECNPRTHSAITMFYNHPGVANAYLNKEPLVEPLQPLADSKPTYWLYHEVWRLTGIRSLKQLQTWIRNILRGKEAIFSVSDPLPFMMVHHWQIPLLLLDNLRRLKGWVRIDFNLGELIESEEY</sequence>
<dbReference type="EMBL" id="JHEG02000048">
    <property type="protein sequence ID" value="KIE10571.1"/>
    <property type="molecule type" value="Genomic_DNA"/>
</dbReference>
<dbReference type="Pfam" id="PF02655">
    <property type="entry name" value="ATP-grasp_3"/>
    <property type="match status" value="1"/>
</dbReference>
<dbReference type="Gene3D" id="3.30.470.20">
    <property type="entry name" value="ATP-grasp fold, B domain"/>
    <property type="match status" value="1"/>
</dbReference>
<dbReference type="RefSeq" id="WP_038074811.1">
    <property type="nucleotide sequence ID" value="NZ_JHEG04000001.1"/>
</dbReference>
<comment type="caution">
    <text evidence="4">The sequence shown here is derived from an EMBL/GenBank/DDBJ whole genome shotgun (WGS) entry which is preliminary data.</text>
</comment>
<name>A0A0C1NCV3_9CYAN</name>
<dbReference type="OrthoDB" id="40611at2"/>
<dbReference type="AlphaFoldDB" id="A0A0C1NCV3"/>
<dbReference type="GO" id="GO:0005524">
    <property type="term" value="F:ATP binding"/>
    <property type="evidence" value="ECO:0007669"/>
    <property type="project" value="InterPro"/>
</dbReference>
<gene>
    <name evidence="4" type="ORF">DA73_0218765</name>
    <name evidence="3" type="ORF">DA73_0400014545</name>
</gene>
<keyword evidence="1" id="KW-0472">Membrane</keyword>